<reference evidence="2 3" key="2">
    <citation type="submission" date="2019-02" db="EMBL/GenBank/DDBJ databases">
        <title>'Lichenibacterium ramalinii' gen. nov. sp. nov., 'Lichenibacterium minor' gen. nov. sp. nov.</title>
        <authorList>
            <person name="Pankratov T."/>
        </authorList>
    </citation>
    <scope>NUCLEOTIDE SEQUENCE [LARGE SCALE GENOMIC DNA]</scope>
    <source>
        <strain evidence="2 3">RmlP001</strain>
    </source>
</reference>
<dbReference type="SUPFAM" id="SSF110087">
    <property type="entry name" value="DR1885-like metal-binding protein"/>
    <property type="match status" value="1"/>
</dbReference>
<accession>A0A4Q2RE10</accession>
<keyword evidence="3" id="KW-1185">Reference proteome</keyword>
<dbReference type="EMBL" id="QYBC01000011">
    <property type="protein sequence ID" value="RYB04229.1"/>
    <property type="molecule type" value="Genomic_DNA"/>
</dbReference>
<proteinExistence type="predicted"/>
<gene>
    <name evidence="2" type="ORF">D3272_13705</name>
</gene>
<name>A0A4Q2RE10_9HYPH</name>
<evidence type="ECO:0000256" key="1">
    <source>
        <dbReference type="SAM" id="MobiDB-lite"/>
    </source>
</evidence>
<evidence type="ECO:0000313" key="3">
    <source>
        <dbReference type="Proteomes" id="UP000289411"/>
    </source>
</evidence>
<dbReference type="PANTHER" id="PTHR36302">
    <property type="entry name" value="BLR7088 PROTEIN"/>
    <property type="match status" value="1"/>
</dbReference>
<organism evidence="2 3">
    <name type="scientific">Lichenibacterium ramalinae</name>
    <dbReference type="NCBI Taxonomy" id="2316527"/>
    <lineage>
        <taxon>Bacteria</taxon>
        <taxon>Pseudomonadati</taxon>
        <taxon>Pseudomonadota</taxon>
        <taxon>Alphaproteobacteria</taxon>
        <taxon>Hyphomicrobiales</taxon>
        <taxon>Lichenihabitantaceae</taxon>
        <taxon>Lichenibacterium</taxon>
    </lineage>
</organism>
<dbReference type="OrthoDB" id="9796962at2"/>
<dbReference type="Pfam" id="PF04314">
    <property type="entry name" value="PCuAC"/>
    <property type="match status" value="1"/>
</dbReference>
<dbReference type="InterPro" id="IPR058248">
    <property type="entry name" value="Lxx211020-like"/>
</dbReference>
<protein>
    <submittedName>
        <fullName evidence="2">Copper chaperone PCu(A)C</fullName>
    </submittedName>
</protein>
<dbReference type="PANTHER" id="PTHR36302:SF1">
    <property type="entry name" value="COPPER CHAPERONE PCU(A)C"/>
    <property type="match status" value="1"/>
</dbReference>
<dbReference type="InterPro" id="IPR036182">
    <property type="entry name" value="PCuAC_sf"/>
</dbReference>
<reference evidence="2 3" key="1">
    <citation type="submission" date="2018-09" db="EMBL/GenBank/DDBJ databases">
        <authorList>
            <person name="Grouzdev D.S."/>
            <person name="Krutkina M.S."/>
        </authorList>
    </citation>
    <scope>NUCLEOTIDE SEQUENCE [LARGE SCALE GENOMIC DNA]</scope>
    <source>
        <strain evidence="2 3">RmlP001</strain>
    </source>
</reference>
<dbReference type="Gene3D" id="2.60.40.1890">
    <property type="entry name" value="PCu(A)C copper chaperone"/>
    <property type="match status" value="1"/>
</dbReference>
<feature type="region of interest" description="Disordered" evidence="1">
    <location>
        <begin position="134"/>
        <end position="154"/>
    </location>
</feature>
<dbReference type="AlphaFoldDB" id="A0A4Q2RE10"/>
<dbReference type="InterPro" id="IPR007410">
    <property type="entry name" value="LpqE-like"/>
</dbReference>
<dbReference type="Proteomes" id="UP000289411">
    <property type="component" value="Unassembled WGS sequence"/>
</dbReference>
<comment type="caution">
    <text evidence="2">The sequence shown here is derived from an EMBL/GenBank/DDBJ whole genome shotgun (WGS) entry which is preliminary data.</text>
</comment>
<sequence length="154" mass="15582">MAAMAGDVTLGTLVIHQPWARATPGGAQVGGGYLTIENRGTAPDRLTGGSLAASAGFELHSMTMDGGVMRMRPAGPLEIPPGHSVTLDPSGLHIMFTGLKRGLKQGETVPGTLVFDHAGTAKVEFTVEGIGAKGPNAGAATPHAGHSMPGMSMD</sequence>
<evidence type="ECO:0000313" key="2">
    <source>
        <dbReference type="EMBL" id="RYB04229.1"/>
    </source>
</evidence>